<name>A0A0C3KRS6_9AGAM</name>
<protein>
    <recommendedName>
        <fullName evidence="3">Xylanolytic transcriptional activator regulatory domain-containing protein</fullName>
    </recommendedName>
</protein>
<evidence type="ECO:0000256" key="1">
    <source>
        <dbReference type="ARBA" id="ARBA00004123"/>
    </source>
</evidence>
<dbReference type="CDD" id="cd12148">
    <property type="entry name" value="fungal_TF_MHR"/>
    <property type="match status" value="1"/>
</dbReference>
<dbReference type="EMBL" id="KN823067">
    <property type="protein sequence ID" value="KIO24153.1"/>
    <property type="molecule type" value="Genomic_DNA"/>
</dbReference>
<dbReference type="OrthoDB" id="4934715at2759"/>
<feature type="domain" description="Xylanolytic transcriptional activator regulatory" evidence="3">
    <location>
        <begin position="8"/>
        <end position="80"/>
    </location>
</feature>
<dbReference type="GO" id="GO:0006351">
    <property type="term" value="P:DNA-templated transcription"/>
    <property type="evidence" value="ECO:0007669"/>
    <property type="project" value="InterPro"/>
</dbReference>
<dbReference type="PANTHER" id="PTHR31001">
    <property type="entry name" value="UNCHARACTERIZED TRANSCRIPTIONAL REGULATORY PROTEIN"/>
    <property type="match status" value="1"/>
</dbReference>
<reference evidence="4 5" key="1">
    <citation type="submission" date="2014-04" db="EMBL/GenBank/DDBJ databases">
        <authorList>
            <consortium name="DOE Joint Genome Institute"/>
            <person name="Kuo A."/>
            <person name="Girlanda M."/>
            <person name="Perotto S."/>
            <person name="Kohler A."/>
            <person name="Nagy L.G."/>
            <person name="Floudas D."/>
            <person name="Copeland A."/>
            <person name="Barry K.W."/>
            <person name="Cichocki N."/>
            <person name="Veneault-Fourrey C."/>
            <person name="LaButti K."/>
            <person name="Lindquist E.A."/>
            <person name="Lipzen A."/>
            <person name="Lundell T."/>
            <person name="Morin E."/>
            <person name="Murat C."/>
            <person name="Sun H."/>
            <person name="Tunlid A."/>
            <person name="Henrissat B."/>
            <person name="Grigoriev I.V."/>
            <person name="Hibbett D.S."/>
            <person name="Martin F."/>
            <person name="Nordberg H.P."/>
            <person name="Cantor M.N."/>
            <person name="Hua S.X."/>
        </authorList>
    </citation>
    <scope>NUCLEOTIDE SEQUENCE [LARGE SCALE GENOMIC DNA]</scope>
    <source>
        <strain evidence="4 5">MUT 4182</strain>
    </source>
</reference>
<dbReference type="GO" id="GO:0005634">
    <property type="term" value="C:nucleus"/>
    <property type="evidence" value="ECO:0007669"/>
    <property type="project" value="UniProtKB-SubCell"/>
</dbReference>
<keyword evidence="2" id="KW-0539">Nucleus</keyword>
<dbReference type="PANTHER" id="PTHR31001:SF89">
    <property type="entry name" value="ZN(2)-C6 FUNGAL-TYPE DOMAIN-CONTAINING PROTEIN"/>
    <property type="match status" value="1"/>
</dbReference>
<dbReference type="GO" id="GO:0008270">
    <property type="term" value="F:zinc ion binding"/>
    <property type="evidence" value="ECO:0007669"/>
    <property type="project" value="InterPro"/>
</dbReference>
<dbReference type="GO" id="GO:0003677">
    <property type="term" value="F:DNA binding"/>
    <property type="evidence" value="ECO:0007669"/>
    <property type="project" value="InterPro"/>
</dbReference>
<accession>A0A0C3KRS6</accession>
<evidence type="ECO:0000259" key="3">
    <source>
        <dbReference type="SMART" id="SM00906"/>
    </source>
</evidence>
<keyword evidence="5" id="KW-1185">Reference proteome</keyword>
<dbReference type="Proteomes" id="UP000054248">
    <property type="component" value="Unassembled WGS sequence"/>
</dbReference>
<comment type="subcellular location">
    <subcellularLocation>
        <location evidence="1">Nucleus</location>
    </subcellularLocation>
</comment>
<gene>
    <name evidence="4" type="ORF">M407DRAFT_77308</name>
</gene>
<dbReference type="STRING" id="1051891.A0A0C3KRS6"/>
<proteinExistence type="predicted"/>
<evidence type="ECO:0000313" key="4">
    <source>
        <dbReference type="EMBL" id="KIO24153.1"/>
    </source>
</evidence>
<dbReference type="InterPro" id="IPR007219">
    <property type="entry name" value="XnlR_reg_dom"/>
</dbReference>
<sequence length="190" mass="21709">MTVVEQTIYKELGKCVSVARGMGLDLEEDEGMGIWEKEMRRRVWWQLMMFDQQISENMGRLPIIPPGTYACKPPSEADESVFGPTATAIPKPPETAKGYNTTYFASKCQLLTIIKTLSFAQLEEGVTLELARQLDARLSNWRTALPAQYKIDFREKPEDTMFPDLDIVDVQACDLHIMANVFLLRLWLPF</sequence>
<dbReference type="AlphaFoldDB" id="A0A0C3KRS6"/>
<organism evidence="4 5">
    <name type="scientific">Tulasnella calospora MUT 4182</name>
    <dbReference type="NCBI Taxonomy" id="1051891"/>
    <lineage>
        <taxon>Eukaryota</taxon>
        <taxon>Fungi</taxon>
        <taxon>Dikarya</taxon>
        <taxon>Basidiomycota</taxon>
        <taxon>Agaricomycotina</taxon>
        <taxon>Agaricomycetes</taxon>
        <taxon>Cantharellales</taxon>
        <taxon>Tulasnellaceae</taxon>
        <taxon>Tulasnella</taxon>
    </lineage>
</organism>
<evidence type="ECO:0000256" key="2">
    <source>
        <dbReference type="ARBA" id="ARBA00023242"/>
    </source>
</evidence>
<evidence type="ECO:0000313" key="5">
    <source>
        <dbReference type="Proteomes" id="UP000054248"/>
    </source>
</evidence>
<reference evidence="5" key="2">
    <citation type="submission" date="2015-01" db="EMBL/GenBank/DDBJ databases">
        <title>Evolutionary Origins and Diversification of the Mycorrhizal Mutualists.</title>
        <authorList>
            <consortium name="DOE Joint Genome Institute"/>
            <consortium name="Mycorrhizal Genomics Consortium"/>
            <person name="Kohler A."/>
            <person name="Kuo A."/>
            <person name="Nagy L.G."/>
            <person name="Floudas D."/>
            <person name="Copeland A."/>
            <person name="Barry K.W."/>
            <person name="Cichocki N."/>
            <person name="Veneault-Fourrey C."/>
            <person name="LaButti K."/>
            <person name="Lindquist E.A."/>
            <person name="Lipzen A."/>
            <person name="Lundell T."/>
            <person name="Morin E."/>
            <person name="Murat C."/>
            <person name="Riley R."/>
            <person name="Ohm R."/>
            <person name="Sun H."/>
            <person name="Tunlid A."/>
            <person name="Henrissat B."/>
            <person name="Grigoriev I.V."/>
            <person name="Hibbett D.S."/>
            <person name="Martin F."/>
        </authorList>
    </citation>
    <scope>NUCLEOTIDE SEQUENCE [LARGE SCALE GENOMIC DNA]</scope>
    <source>
        <strain evidence="5">MUT 4182</strain>
    </source>
</reference>
<dbReference type="SMART" id="SM00906">
    <property type="entry name" value="Fungal_trans"/>
    <property type="match status" value="1"/>
</dbReference>
<feature type="non-terminal residue" evidence="4">
    <location>
        <position position="190"/>
    </location>
</feature>
<dbReference type="InterPro" id="IPR050613">
    <property type="entry name" value="Sec_Metabolite_Reg"/>
</dbReference>
<dbReference type="Pfam" id="PF04082">
    <property type="entry name" value="Fungal_trans"/>
    <property type="match status" value="1"/>
</dbReference>
<dbReference type="HOGENOM" id="CLU_105150_0_0_1"/>